<accession>A0A1A9WU01</accession>
<dbReference type="VEuPathDB" id="VectorBase:GBRI031943"/>
<evidence type="ECO:0000313" key="2">
    <source>
        <dbReference type="Proteomes" id="UP000091820"/>
    </source>
</evidence>
<dbReference type="AlphaFoldDB" id="A0A1A9WU01"/>
<dbReference type="EnsemblMetazoa" id="GBRI031943-RA">
    <property type="protein sequence ID" value="GBRI031943-PA"/>
    <property type="gene ID" value="GBRI031943"/>
</dbReference>
<reference evidence="1" key="2">
    <citation type="submission" date="2020-05" db="UniProtKB">
        <authorList>
            <consortium name="EnsemblMetazoa"/>
        </authorList>
    </citation>
    <scope>IDENTIFICATION</scope>
    <source>
        <strain evidence="1">IAEA</strain>
    </source>
</reference>
<evidence type="ECO:0000313" key="1">
    <source>
        <dbReference type="EnsemblMetazoa" id="GBRI031943-PA"/>
    </source>
</evidence>
<dbReference type="STRING" id="37001.A0A1A9WU01"/>
<name>A0A1A9WU01_9MUSC</name>
<sequence length="107" mass="12379">MVSRLGVFSSALRDVRVQVPAAVRRGEKAILKCLYDLEGDNLYSVKWYKGRREFYSYTPKETPAMKVFQFAGVKVEPRRFMSMPLISTLSFYVTMATSSQPVQFQMY</sequence>
<reference evidence="2" key="1">
    <citation type="submission" date="2014-03" db="EMBL/GenBank/DDBJ databases">
        <authorList>
            <person name="Aksoy S."/>
            <person name="Warren W."/>
            <person name="Wilson R.K."/>
        </authorList>
    </citation>
    <scope>NUCLEOTIDE SEQUENCE [LARGE SCALE GENOMIC DNA]</scope>
    <source>
        <strain evidence="2">IAEA</strain>
    </source>
</reference>
<dbReference type="PANTHER" id="PTHR21261:SF8">
    <property type="entry name" value="BEATEN PATH IA, ISOFORM B-RELATED"/>
    <property type="match status" value="1"/>
</dbReference>
<dbReference type="GO" id="GO:0008045">
    <property type="term" value="P:motor neuron axon guidance"/>
    <property type="evidence" value="ECO:0007669"/>
    <property type="project" value="TreeGrafter"/>
</dbReference>
<evidence type="ECO:0008006" key="3">
    <source>
        <dbReference type="Google" id="ProtNLM"/>
    </source>
</evidence>
<proteinExistence type="predicted"/>
<dbReference type="Proteomes" id="UP000091820">
    <property type="component" value="Unassembled WGS sequence"/>
</dbReference>
<organism evidence="1 2">
    <name type="scientific">Glossina brevipalpis</name>
    <dbReference type="NCBI Taxonomy" id="37001"/>
    <lineage>
        <taxon>Eukaryota</taxon>
        <taxon>Metazoa</taxon>
        <taxon>Ecdysozoa</taxon>
        <taxon>Arthropoda</taxon>
        <taxon>Hexapoda</taxon>
        <taxon>Insecta</taxon>
        <taxon>Pterygota</taxon>
        <taxon>Neoptera</taxon>
        <taxon>Endopterygota</taxon>
        <taxon>Diptera</taxon>
        <taxon>Brachycera</taxon>
        <taxon>Muscomorpha</taxon>
        <taxon>Hippoboscoidea</taxon>
        <taxon>Glossinidae</taxon>
        <taxon>Glossina</taxon>
    </lineage>
</organism>
<dbReference type="PANTHER" id="PTHR21261">
    <property type="entry name" value="BEAT PROTEIN"/>
    <property type="match status" value="1"/>
</dbReference>
<protein>
    <recommendedName>
        <fullName evidence="3">Ig-like domain-containing protein</fullName>
    </recommendedName>
</protein>
<keyword evidence="2" id="KW-1185">Reference proteome</keyword>